<accession>A0A8J2YVJ6</accession>
<name>A0A8J2YVJ6_9PROT</name>
<dbReference type="InterPro" id="IPR011008">
    <property type="entry name" value="Dimeric_a/b-barrel"/>
</dbReference>
<evidence type="ECO:0000313" key="1">
    <source>
        <dbReference type="EMBL" id="GGF24686.1"/>
    </source>
</evidence>
<dbReference type="Proteomes" id="UP000646365">
    <property type="component" value="Unassembled WGS sequence"/>
</dbReference>
<gene>
    <name evidence="1" type="ORF">GCM10011611_33420</name>
</gene>
<evidence type="ECO:0008006" key="3">
    <source>
        <dbReference type="Google" id="ProtNLM"/>
    </source>
</evidence>
<sequence length="123" mass="13307">MIIRSWRAVAGSDEVLAAYADHLRRTTFAEMAELPGHLGATLARKVKGIDNELVVMSFWEDIASAGHFMKGDFDDAVVKPSTQKLLKSFDLKVEYFETLVSTGIVGGHDIAIGAADGARSPVE</sequence>
<dbReference type="AlphaFoldDB" id="A0A8J2YVJ6"/>
<dbReference type="EMBL" id="BMJQ01000008">
    <property type="protein sequence ID" value="GGF24686.1"/>
    <property type="molecule type" value="Genomic_DNA"/>
</dbReference>
<evidence type="ECO:0000313" key="2">
    <source>
        <dbReference type="Proteomes" id="UP000646365"/>
    </source>
</evidence>
<keyword evidence="2" id="KW-1185">Reference proteome</keyword>
<dbReference type="SUPFAM" id="SSF54909">
    <property type="entry name" value="Dimeric alpha+beta barrel"/>
    <property type="match status" value="1"/>
</dbReference>
<reference evidence="1" key="2">
    <citation type="submission" date="2020-09" db="EMBL/GenBank/DDBJ databases">
        <authorList>
            <person name="Sun Q."/>
            <person name="Zhou Y."/>
        </authorList>
    </citation>
    <scope>NUCLEOTIDE SEQUENCE</scope>
    <source>
        <strain evidence="1">CGMCC 1.15725</strain>
    </source>
</reference>
<comment type="caution">
    <text evidence="1">The sequence shown here is derived from an EMBL/GenBank/DDBJ whole genome shotgun (WGS) entry which is preliminary data.</text>
</comment>
<reference evidence="1" key="1">
    <citation type="journal article" date="2014" name="Int. J. Syst. Evol. Microbiol.">
        <title>Complete genome sequence of Corynebacterium casei LMG S-19264T (=DSM 44701T), isolated from a smear-ripened cheese.</title>
        <authorList>
            <consortium name="US DOE Joint Genome Institute (JGI-PGF)"/>
            <person name="Walter F."/>
            <person name="Albersmeier A."/>
            <person name="Kalinowski J."/>
            <person name="Ruckert C."/>
        </authorList>
    </citation>
    <scope>NUCLEOTIDE SEQUENCE</scope>
    <source>
        <strain evidence="1">CGMCC 1.15725</strain>
    </source>
</reference>
<protein>
    <recommendedName>
        <fullName evidence="3">Antibiotic biosynthesis monooxygenase</fullName>
    </recommendedName>
</protein>
<proteinExistence type="predicted"/>
<organism evidence="1 2">
    <name type="scientific">Aliidongia dinghuensis</name>
    <dbReference type="NCBI Taxonomy" id="1867774"/>
    <lineage>
        <taxon>Bacteria</taxon>
        <taxon>Pseudomonadati</taxon>
        <taxon>Pseudomonadota</taxon>
        <taxon>Alphaproteobacteria</taxon>
        <taxon>Rhodospirillales</taxon>
        <taxon>Dongiaceae</taxon>
        <taxon>Aliidongia</taxon>
    </lineage>
</organism>